<dbReference type="PANTHER" id="PTHR43179">
    <property type="entry name" value="RHAMNOSYLTRANSFERASE WBBL"/>
    <property type="match status" value="1"/>
</dbReference>
<dbReference type="PANTHER" id="PTHR43179:SF7">
    <property type="entry name" value="RHAMNOSYLTRANSFERASE WBBL"/>
    <property type="match status" value="1"/>
</dbReference>
<evidence type="ECO:0000313" key="3">
    <source>
        <dbReference type="Proteomes" id="UP000231586"/>
    </source>
</evidence>
<evidence type="ECO:0000313" key="2">
    <source>
        <dbReference type="EMBL" id="PJI94722.1"/>
    </source>
</evidence>
<proteinExistence type="predicted"/>
<organism evidence="2 3">
    <name type="scientific">Luteimicrobium subarcticum</name>
    <dbReference type="NCBI Taxonomy" id="620910"/>
    <lineage>
        <taxon>Bacteria</taxon>
        <taxon>Bacillati</taxon>
        <taxon>Actinomycetota</taxon>
        <taxon>Actinomycetes</taxon>
        <taxon>Micrococcales</taxon>
        <taxon>Luteimicrobium</taxon>
    </lineage>
</organism>
<sequence>MSSSSASPASSASPRWSLVTVTYESAGDLAAYWSRHLPPDVEWVVVDNASRDGSAELAESLGARVVRQPRNAGFGAANNVGLAAARGRYVAFVNPDVAVDPGSLDALAREIDRERGLVAPQLLHDDGTVQPNGRGFPTLSAKVLNRLRPTGGSRYRIVAEPGEAVYVCWAIGAAVASRREWFVELGAWDERFFVYYEDSDQGMRAWSDGMTVRLVGDVRWVHGWARATTGLRIRPWWHELRSMAAFYTRYPALVVDGRHLRHRYPAVDAAAGRAVADRTAGVDHVE</sequence>
<name>A0A2M8WUV9_9MICO</name>
<accession>A0A2M8WUV9</accession>
<dbReference type="AlphaFoldDB" id="A0A2M8WUV9"/>
<evidence type="ECO:0000259" key="1">
    <source>
        <dbReference type="Pfam" id="PF00535"/>
    </source>
</evidence>
<keyword evidence="3" id="KW-1185">Reference proteome</keyword>
<gene>
    <name evidence="2" type="ORF">CLV34_0568</name>
</gene>
<dbReference type="Proteomes" id="UP000231586">
    <property type="component" value="Unassembled WGS sequence"/>
</dbReference>
<dbReference type="InterPro" id="IPR029044">
    <property type="entry name" value="Nucleotide-diphossugar_trans"/>
</dbReference>
<dbReference type="EMBL" id="PGTZ01000006">
    <property type="protein sequence ID" value="PJI94722.1"/>
    <property type="molecule type" value="Genomic_DNA"/>
</dbReference>
<dbReference type="SUPFAM" id="SSF53448">
    <property type="entry name" value="Nucleotide-diphospho-sugar transferases"/>
    <property type="match status" value="1"/>
</dbReference>
<protein>
    <submittedName>
        <fullName evidence="2">GT2 family glycosyltransferase</fullName>
    </submittedName>
</protein>
<comment type="caution">
    <text evidence="2">The sequence shown here is derived from an EMBL/GenBank/DDBJ whole genome shotgun (WGS) entry which is preliminary data.</text>
</comment>
<reference evidence="2 3" key="1">
    <citation type="submission" date="2017-11" db="EMBL/GenBank/DDBJ databases">
        <title>Genomic Encyclopedia of Archaeal and Bacterial Type Strains, Phase II (KMG-II): From Individual Species to Whole Genera.</title>
        <authorList>
            <person name="Goeker M."/>
        </authorList>
    </citation>
    <scope>NUCLEOTIDE SEQUENCE [LARGE SCALE GENOMIC DNA]</scope>
    <source>
        <strain evidence="2 3">DSM 22413</strain>
    </source>
</reference>
<feature type="domain" description="Glycosyltransferase 2-like" evidence="1">
    <location>
        <begin position="19"/>
        <end position="134"/>
    </location>
</feature>
<keyword evidence="2" id="KW-0808">Transferase</keyword>
<dbReference type="Gene3D" id="3.90.550.10">
    <property type="entry name" value="Spore Coat Polysaccharide Biosynthesis Protein SpsA, Chain A"/>
    <property type="match status" value="1"/>
</dbReference>
<dbReference type="GO" id="GO:0016740">
    <property type="term" value="F:transferase activity"/>
    <property type="evidence" value="ECO:0007669"/>
    <property type="project" value="UniProtKB-KW"/>
</dbReference>
<dbReference type="Pfam" id="PF00535">
    <property type="entry name" value="Glycos_transf_2"/>
    <property type="match status" value="1"/>
</dbReference>
<dbReference type="InterPro" id="IPR001173">
    <property type="entry name" value="Glyco_trans_2-like"/>
</dbReference>